<dbReference type="GO" id="GO:0003723">
    <property type="term" value="F:RNA binding"/>
    <property type="evidence" value="ECO:0007669"/>
    <property type="project" value="TreeGrafter"/>
</dbReference>
<dbReference type="GO" id="GO:0008270">
    <property type="term" value="F:zinc ion binding"/>
    <property type="evidence" value="ECO:0007669"/>
    <property type="project" value="UniProtKB-KW"/>
</dbReference>
<feature type="compositionally biased region" description="Pro residues" evidence="9">
    <location>
        <begin position="370"/>
        <end position="408"/>
    </location>
</feature>
<evidence type="ECO:0000256" key="3">
    <source>
        <dbReference type="ARBA" id="ARBA00022664"/>
    </source>
</evidence>
<comment type="caution">
    <text evidence="11">The sequence shown here is derived from an EMBL/GenBank/DDBJ whole genome shotgun (WGS) entry which is preliminary data.</text>
</comment>
<keyword evidence="5 8" id="KW-0863">Zinc-finger</keyword>
<dbReference type="InterPro" id="IPR036249">
    <property type="entry name" value="Thioredoxin-like_sf"/>
</dbReference>
<dbReference type="EMBL" id="JAEVFJ010000019">
    <property type="protein sequence ID" value="KAH8099636.1"/>
    <property type="molecule type" value="Genomic_DNA"/>
</dbReference>
<keyword evidence="4" id="KW-0479">Metal-binding</keyword>
<reference evidence="11" key="1">
    <citation type="journal article" date="2021" name="New Phytol.">
        <title>Evolutionary innovations through gain and loss of genes in the ectomycorrhizal Boletales.</title>
        <authorList>
            <person name="Wu G."/>
            <person name="Miyauchi S."/>
            <person name="Morin E."/>
            <person name="Kuo A."/>
            <person name="Drula E."/>
            <person name="Varga T."/>
            <person name="Kohler A."/>
            <person name="Feng B."/>
            <person name="Cao Y."/>
            <person name="Lipzen A."/>
            <person name="Daum C."/>
            <person name="Hundley H."/>
            <person name="Pangilinan J."/>
            <person name="Johnson J."/>
            <person name="Barry K."/>
            <person name="LaButti K."/>
            <person name="Ng V."/>
            <person name="Ahrendt S."/>
            <person name="Min B."/>
            <person name="Choi I.G."/>
            <person name="Park H."/>
            <person name="Plett J.M."/>
            <person name="Magnuson J."/>
            <person name="Spatafora J.W."/>
            <person name="Nagy L.G."/>
            <person name="Henrissat B."/>
            <person name="Grigoriev I.V."/>
            <person name="Yang Z.L."/>
            <person name="Xu J."/>
            <person name="Martin F.M."/>
        </authorList>
    </citation>
    <scope>NUCLEOTIDE SEQUENCE</scope>
    <source>
        <strain evidence="11">KKN 215</strain>
    </source>
</reference>
<name>A0A8K0UMH3_9AGAR</name>
<keyword evidence="7" id="KW-0539">Nucleus</keyword>
<comment type="similarity">
    <text evidence="2">Belongs to the ZCCHC8 family.</text>
</comment>
<proteinExistence type="inferred from homology"/>
<comment type="subcellular location">
    <subcellularLocation>
        <location evidence="1">Nucleus</location>
        <location evidence="1">Nucleoplasm</location>
    </subcellularLocation>
</comment>
<evidence type="ECO:0000256" key="9">
    <source>
        <dbReference type="SAM" id="MobiDB-lite"/>
    </source>
</evidence>
<feature type="domain" description="CCHC-type" evidence="10">
    <location>
        <begin position="128"/>
        <end position="143"/>
    </location>
</feature>
<dbReference type="Gene3D" id="3.40.30.10">
    <property type="entry name" value="Glutaredoxin"/>
    <property type="match status" value="1"/>
</dbReference>
<evidence type="ECO:0000256" key="1">
    <source>
        <dbReference type="ARBA" id="ARBA00004642"/>
    </source>
</evidence>
<dbReference type="PANTHER" id="PTHR13316">
    <property type="entry name" value="ZINC FINGER, CCHC DOMAIN CONTAINING 8"/>
    <property type="match status" value="1"/>
</dbReference>
<dbReference type="AlphaFoldDB" id="A0A8K0UMH3"/>
<evidence type="ECO:0000256" key="8">
    <source>
        <dbReference type="PROSITE-ProRule" id="PRU00047"/>
    </source>
</evidence>
<keyword evidence="6" id="KW-0862">Zinc</keyword>
<keyword evidence="3" id="KW-0507">mRNA processing</keyword>
<evidence type="ECO:0000313" key="12">
    <source>
        <dbReference type="Proteomes" id="UP000813824"/>
    </source>
</evidence>
<evidence type="ECO:0000256" key="6">
    <source>
        <dbReference type="ARBA" id="ARBA00022833"/>
    </source>
</evidence>
<sequence length="421" mass="47194">MAGVARRIPRVTLFSSPTCSLCDGAKAILNEARQRHTFDLDVINIQEPGQERWYRRYRYWIPAIHLEGKEIAKGRFDSKPVLEVLEEWKQAQAEEQIKKDEVHLYHSGTDGVLGEAAGQKNAIAGRLCFNCGEPDHAVSSCPEPRDRELIALSRQMFEFYNDGPMMTLRQFGEATEWRIQRLRWLEEFQPGEVKGSDLRDALGLSGDDTGSYAPWLPRMADWGYPPGWVAVADPRLRVWDVITRDTEEEDQHDEDGNAERDTLVIFGEDTEPEIVTIPLRFGMGEVSRPIDDDDDHSSSDTLSSTDTPNANSPRPSIRRRWATYPDTYFSSELLPTYDGNRLPAFNLPSESNLYGHDYQAQSESFVSLGSPPPPPPCEPPPPLPPPPPGPPPPTPPPPPSEPPPPLPEPGCDEDSDMDMSD</sequence>
<evidence type="ECO:0000313" key="11">
    <source>
        <dbReference type="EMBL" id="KAH8099636.1"/>
    </source>
</evidence>
<organism evidence="11 12">
    <name type="scientific">Cristinia sonorae</name>
    <dbReference type="NCBI Taxonomy" id="1940300"/>
    <lineage>
        <taxon>Eukaryota</taxon>
        <taxon>Fungi</taxon>
        <taxon>Dikarya</taxon>
        <taxon>Basidiomycota</taxon>
        <taxon>Agaricomycotina</taxon>
        <taxon>Agaricomycetes</taxon>
        <taxon>Agaricomycetidae</taxon>
        <taxon>Agaricales</taxon>
        <taxon>Pleurotineae</taxon>
        <taxon>Stephanosporaceae</taxon>
        <taxon>Cristinia</taxon>
    </lineage>
</organism>
<dbReference type="GO" id="GO:0071013">
    <property type="term" value="C:catalytic step 2 spliceosome"/>
    <property type="evidence" value="ECO:0007669"/>
    <property type="project" value="TreeGrafter"/>
</dbReference>
<dbReference type="InterPro" id="IPR052115">
    <property type="entry name" value="NEXT_complex_subunit_ZCCHC8"/>
</dbReference>
<dbReference type="InterPro" id="IPR008554">
    <property type="entry name" value="Glutaredoxin-like"/>
</dbReference>
<dbReference type="InterPro" id="IPR006568">
    <property type="entry name" value="PSP_pro-rich"/>
</dbReference>
<dbReference type="InterPro" id="IPR036875">
    <property type="entry name" value="Znf_CCHC_sf"/>
</dbReference>
<dbReference type="Pfam" id="PF04046">
    <property type="entry name" value="PSP"/>
    <property type="match status" value="1"/>
</dbReference>
<dbReference type="PROSITE" id="PS50158">
    <property type="entry name" value="ZF_CCHC"/>
    <property type="match status" value="1"/>
</dbReference>
<dbReference type="SUPFAM" id="SSF52833">
    <property type="entry name" value="Thioredoxin-like"/>
    <property type="match status" value="1"/>
</dbReference>
<keyword evidence="12" id="KW-1185">Reference proteome</keyword>
<evidence type="ECO:0000256" key="4">
    <source>
        <dbReference type="ARBA" id="ARBA00022723"/>
    </source>
</evidence>
<dbReference type="GO" id="GO:0005654">
    <property type="term" value="C:nucleoplasm"/>
    <property type="evidence" value="ECO:0007669"/>
    <property type="project" value="UniProtKB-SubCell"/>
</dbReference>
<feature type="compositionally biased region" description="Acidic residues" evidence="9">
    <location>
        <begin position="410"/>
        <end position="421"/>
    </location>
</feature>
<dbReference type="Pfam" id="PF05768">
    <property type="entry name" value="Glrx-like"/>
    <property type="match status" value="1"/>
</dbReference>
<gene>
    <name evidence="11" type="ORF">BXZ70DRAFT_908019</name>
</gene>
<evidence type="ECO:0000256" key="5">
    <source>
        <dbReference type="ARBA" id="ARBA00022771"/>
    </source>
</evidence>
<evidence type="ECO:0000256" key="2">
    <source>
        <dbReference type="ARBA" id="ARBA00007497"/>
    </source>
</evidence>
<feature type="region of interest" description="Disordered" evidence="9">
    <location>
        <begin position="285"/>
        <end position="319"/>
    </location>
</feature>
<protein>
    <recommendedName>
        <fullName evidence="10">CCHC-type domain-containing protein</fullName>
    </recommendedName>
</protein>
<accession>A0A8K0UMH3</accession>
<evidence type="ECO:0000259" key="10">
    <source>
        <dbReference type="PROSITE" id="PS50158"/>
    </source>
</evidence>
<dbReference type="Proteomes" id="UP000813824">
    <property type="component" value="Unassembled WGS sequence"/>
</dbReference>
<dbReference type="InterPro" id="IPR001878">
    <property type="entry name" value="Znf_CCHC"/>
</dbReference>
<dbReference type="SUPFAM" id="SSF57756">
    <property type="entry name" value="Retrovirus zinc finger-like domains"/>
    <property type="match status" value="1"/>
</dbReference>
<evidence type="ECO:0000256" key="7">
    <source>
        <dbReference type="ARBA" id="ARBA00023242"/>
    </source>
</evidence>
<dbReference type="PANTHER" id="PTHR13316:SF0">
    <property type="entry name" value="ZINC FINGER CCHC DOMAIN-CONTAINING PROTEIN 8"/>
    <property type="match status" value="1"/>
</dbReference>
<feature type="region of interest" description="Disordered" evidence="9">
    <location>
        <begin position="246"/>
        <end position="265"/>
    </location>
</feature>
<dbReference type="OrthoDB" id="429967at2759"/>
<dbReference type="GO" id="GO:0006397">
    <property type="term" value="P:mRNA processing"/>
    <property type="evidence" value="ECO:0007669"/>
    <property type="project" value="UniProtKB-KW"/>
</dbReference>
<feature type="region of interest" description="Disordered" evidence="9">
    <location>
        <begin position="358"/>
        <end position="421"/>
    </location>
</feature>